<dbReference type="Proteomes" id="UP000055048">
    <property type="component" value="Unassembled WGS sequence"/>
</dbReference>
<dbReference type="EMBL" id="JYDJ01000178">
    <property type="protein sequence ID" value="KRX41206.1"/>
    <property type="molecule type" value="Genomic_DNA"/>
</dbReference>
<evidence type="ECO:0000313" key="3">
    <source>
        <dbReference type="Proteomes" id="UP000055048"/>
    </source>
</evidence>
<accession>A0A0V0TQC3</accession>
<evidence type="ECO:0000256" key="1">
    <source>
        <dbReference type="SAM" id="MobiDB-lite"/>
    </source>
</evidence>
<comment type="caution">
    <text evidence="2">The sequence shown here is derived from an EMBL/GenBank/DDBJ whole genome shotgun (WGS) entry which is preliminary data.</text>
</comment>
<protein>
    <submittedName>
        <fullName evidence="2">Uncharacterized protein</fullName>
    </submittedName>
</protein>
<feature type="compositionally biased region" description="Polar residues" evidence="1">
    <location>
        <begin position="16"/>
        <end position="25"/>
    </location>
</feature>
<name>A0A0V0TQC3_9BILA</name>
<organism evidence="2 3">
    <name type="scientific">Trichinella murrelli</name>
    <dbReference type="NCBI Taxonomy" id="144512"/>
    <lineage>
        <taxon>Eukaryota</taxon>
        <taxon>Metazoa</taxon>
        <taxon>Ecdysozoa</taxon>
        <taxon>Nematoda</taxon>
        <taxon>Enoplea</taxon>
        <taxon>Dorylaimia</taxon>
        <taxon>Trichinellida</taxon>
        <taxon>Trichinellidae</taxon>
        <taxon>Trichinella</taxon>
    </lineage>
</organism>
<sequence length="141" mass="15753">MGAEKPPSCGSVFTPAESTVENTQPALEPSETELTSYRSASSFVFPASGYTQSLKQRCYMRNTTDFTMKKCVFYDAWALKNHRLIAVSSLQLNRQLKIPSLHWSRLSDTVNTNHYTGTMPPPGAFVQLFSNLALEDVTIPR</sequence>
<feature type="region of interest" description="Disordered" evidence="1">
    <location>
        <begin position="1"/>
        <end position="29"/>
    </location>
</feature>
<dbReference type="AlphaFoldDB" id="A0A0V0TQC3"/>
<gene>
    <name evidence="2" type="ORF">T05_9828</name>
</gene>
<keyword evidence="3" id="KW-1185">Reference proteome</keyword>
<proteinExistence type="predicted"/>
<reference evidence="2 3" key="1">
    <citation type="submission" date="2015-01" db="EMBL/GenBank/DDBJ databases">
        <title>Evolution of Trichinella species and genotypes.</title>
        <authorList>
            <person name="Korhonen P.K."/>
            <person name="Edoardo P."/>
            <person name="Giuseppe L.R."/>
            <person name="Gasser R.B."/>
        </authorList>
    </citation>
    <scope>NUCLEOTIDE SEQUENCE [LARGE SCALE GENOMIC DNA]</scope>
    <source>
        <strain evidence="2">ISS417</strain>
    </source>
</reference>
<evidence type="ECO:0000313" key="2">
    <source>
        <dbReference type="EMBL" id="KRX41206.1"/>
    </source>
</evidence>